<dbReference type="RefSeq" id="WP_149267347.1">
    <property type="nucleotide sequence ID" value="NZ_VFJB01000009.1"/>
</dbReference>
<sequence>MAKDKPIENNVAKDASPENNAPKNNAATGGNGKAKKNLKIFVKQDVSVKINGEKIKFKKGQQSVSKGIADILINAGYADEI</sequence>
<proteinExistence type="predicted"/>
<evidence type="ECO:0000313" key="2">
    <source>
        <dbReference type="EMBL" id="KAA0257206.1"/>
    </source>
</evidence>
<dbReference type="EMBL" id="VFJB01000009">
    <property type="protein sequence ID" value="KAA0257206.1"/>
    <property type="molecule type" value="Genomic_DNA"/>
</dbReference>
<comment type="caution">
    <text evidence="2">The sequence shown here is derived from an EMBL/GenBank/DDBJ whole genome shotgun (WGS) entry which is preliminary data.</text>
</comment>
<dbReference type="Proteomes" id="UP000322876">
    <property type="component" value="Unassembled WGS sequence"/>
</dbReference>
<evidence type="ECO:0000313" key="3">
    <source>
        <dbReference type="Proteomes" id="UP000322876"/>
    </source>
</evidence>
<dbReference type="AlphaFoldDB" id="A0A5A8F1H9"/>
<feature type="region of interest" description="Disordered" evidence="1">
    <location>
        <begin position="1"/>
        <end position="34"/>
    </location>
</feature>
<reference evidence="2 3" key="1">
    <citation type="submission" date="2019-06" db="EMBL/GenBank/DDBJ databases">
        <title>Genomic insights into carbon and energy metabolism of Deferribacter autotrophicus revealed new metabolic traits in the phylum Deferribacteres.</title>
        <authorList>
            <person name="Slobodkin A.I."/>
            <person name="Slobodkina G.B."/>
            <person name="Allioux M."/>
            <person name="Alain K."/>
            <person name="Jebbar M."/>
            <person name="Shadrin V."/>
            <person name="Kublanov I.V."/>
            <person name="Toshchakov S.V."/>
            <person name="Bonch-Osmolovskaya E.A."/>
        </authorList>
    </citation>
    <scope>NUCLEOTIDE SEQUENCE [LARGE SCALE GENOMIC DNA]</scope>
    <source>
        <strain evidence="2 3">SL50</strain>
    </source>
</reference>
<evidence type="ECO:0000256" key="1">
    <source>
        <dbReference type="SAM" id="MobiDB-lite"/>
    </source>
</evidence>
<accession>A0A5A8F1H9</accession>
<gene>
    <name evidence="2" type="ORF">FHQ18_11620</name>
</gene>
<organism evidence="2 3">
    <name type="scientific">Deferribacter autotrophicus</name>
    <dbReference type="NCBI Taxonomy" id="500465"/>
    <lineage>
        <taxon>Bacteria</taxon>
        <taxon>Pseudomonadati</taxon>
        <taxon>Deferribacterota</taxon>
        <taxon>Deferribacteres</taxon>
        <taxon>Deferribacterales</taxon>
        <taxon>Deferribacteraceae</taxon>
        <taxon>Deferribacter</taxon>
    </lineage>
</organism>
<dbReference type="OrthoDB" id="10000837at2"/>
<feature type="compositionally biased region" description="Polar residues" evidence="1">
    <location>
        <begin position="17"/>
        <end position="28"/>
    </location>
</feature>
<protein>
    <submittedName>
        <fullName evidence="2">Uncharacterized protein</fullName>
    </submittedName>
</protein>
<keyword evidence="3" id="KW-1185">Reference proteome</keyword>
<name>A0A5A8F1H9_9BACT</name>